<evidence type="ECO:0000259" key="9">
    <source>
        <dbReference type="SMART" id="SM00359"/>
    </source>
</evidence>
<keyword evidence="4 10" id="KW-0489">Methyltransferase</keyword>
<dbReference type="EMBL" id="CP012333">
    <property type="protein sequence ID" value="AKU94590.1"/>
    <property type="molecule type" value="Genomic_DNA"/>
</dbReference>
<dbReference type="KEGG" id="llu:AKJ09_01254"/>
<sequence length="404" mass="43289">MATVRLKPGHVQPVWAGHPWVYAQAIERVEGGATRGAEVRVVDPRGNFLGRGFYSSGSAIPVRILVRDETTAIDTSFFRARFERALAARQALGIGTSPDTTGYRVVHAEGDGLPGLIVDKFEDVLVVQLLTFGMKEREAMIFEALGQAFRPRAIIDRTPANAAKLEGFTPGQGVVRGENVTTLSFRERALAWTIPFDLGQKTGFYFDQRELRGRVEALSKGKRVLDAYSYIGAFGLAAARGGATEVVSVDESAAAMEVGAECARANDLAGVIRFQRGDARRIMQEAHASFDLAVVDPPRLAPSRGAREQALVQYSKVAELGCRAVKPGGLLVLCSCSAAVDLAALTRALATGAVRANVDAIVLERAFQGADHPVPAAFSEGLYLKALIARVEPRSTRSTAPVTP</sequence>
<keyword evidence="3" id="KW-0698">rRNA processing</keyword>
<evidence type="ECO:0000256" key="2">
    <source>
        <dbReference type="ARBA" id="ARBA00022490"/>
    </source>
</evidence>
<dbReference type="InterPro" id="IPR019614">
    <property type="entry name" value="SAM-dep_methyl-trfase"/>
</dbReference>
<keyword evidence="7" id="KW-0694">RNA-binding</keyword>
<evidence type="ECO:0000256" key="1">
    <source>
        <dbReference type="ARBA" id="ARBA00004496"/>
    </source>
</evidence>
<dbReference type="STRING" id="1391654.AKJ09_01254"/>
<dbReference type="PATRIC" id="fig|1391654.3.peg.1268"/>
<dbReference type="Proteomes" id="UP000064967">
    <property type="component" value="Chromosome"/>
</dbReference>
<keyword evidence="6" id="KW-0949">S-adenosyl-L-methionine</keyword>
<dbReference type="InterPro" id="IPR036974">
    <property type="entry name" value="PUA_sf"/>
</dbReference>
<organism evidence="10 11">
    <name type="scientific">Labilithrix luteola</name>
    <dbReference type="NCBI Taxonomy" id="1391654"/>
    <lineage>
        <taxon>Bacteria</taxon>
        <taxon>Pseudomonadati</taxon>
        <taxon>Myxococcota</taxon>
        <taxon>Polyangia</taxon>
        <taxon>Polyangiales</taxon>
        <taxon>Labilitrichaceae</taxon>
        <taxon>Labilithrix</taxon>
    </lineage>
</organism>
<dbReference type="SUPFAM" id="SSF53335">
    <property type="entry name" value="S-adenosyl-L-methionine-dependent methyltransferases"/>
    <property type="match status" value="1"/>
</dbReference>
<comment type="subcellular location">
    <subcellularLocation>
        <location evidence="1">Cytoplasm</location>
    </subcellularLocation>
</comment>
<dbReference type="InterPro" id="IPR041532">
    <property type="entry name" value="RlmI-like_PUA"/>
</dbReference>
<dbReference type="Pfam" id="PF17785">
    <property type="entry name" value="PUA_3"/>
    <property type="match status" value="1"/>
</dbReference>
<dbReference type="CDD" id="cd11572">
    <property type="entry name" value="RlmI_M_like"/>
    <property type="match status" value="1"/>
</dbReference>
<dbReference type="CDD" id="cd02440">
    <property type="entry name" value="AdoMet_MTases"/>
    <property type="match status" value="1"/>
</dbReference>
<dbReference type="GO" id="GO:0008168">
    <property type="term" value="F:methyltransferase activity"/>
    <property type="evidence" value="ECO:0007669"/>
    <property type="project" value="UniProtKB-KW"/>
</dbReference>
<proteinExistence type="inferred from homology"/>
<dbReference type="InterPro" id="IPR029063">
    <property type="entry name" value="SAM-dependent_MTases_sf"/>
</dbReference>
<dbReference type="RefSeq" id="WP_240488400.1">
    <property type="nucleotide sequence ID" value="NZ_CP012333.1"/>
</dbReference>
<keyword evidence="5 10" id="KW-0808">Transferase</keyword>
<evidence type="ECO:0000256" key="3">
    <source>
        <dbReference type="ARBA" id="ARBA00022552"/>
    </source>
</evidence>
<evidence type="ECO:0000313" key="11">
    <source>
        <dbReference type="Proteomes" id="UP000064967"/>
    </source>
</evidence>
<evidence type="ECO:0000256" key="7">
    <source>
        <dbReference type="ARBA" id="ARBA00022884"/>
    </source>
</evidence>
<gene>
    <name evidence="10" type="ORF">AKJ09_01254</name>
</gene>
<dbReference type="InterPro" id="IPR002478">
    <property type="entry name" value="PUA"/>
</dbReference>
<feature type="domain" description="PUA" evidence="9">
    <location>
        <begin position="2"/>
        <end position="87"/>
    </location>
</feature>
<accession>A0A0K1PM39</accession>
<protein>
    <submittedName>
        <fullName evidence="10">LSU m5C1962 methyltransferase RlmI</fullName>
    </submittedName>
</protein>
<dbReference type="Gene3D" id="3.30.750.80">
    <property type="entry name" value="RNA methyltransferase domain (HRMD) like"/>
    <property type="match status" value="1"/>
</dbReference>
<evidence type="ECO:0000313" key="10">
    <source>
        <dbReference type="EMBL" id="AKU94590.1"/>
    </source>
</evidence>
<dbReference type="Gene3D" id="3.40.50.150">
    <property type="entry name" value="Vaccinia Virus protein VP39"/>
    <property type="match status" value="1"/>
</dbReference>
<dbReference type="GO" id="GO:0032259">
    <property type="term" value="P:methylation"/>
    <property type="evidence" value="ECO:0007669"/>
    <property type="project" value="UniProtKB-KW"/>
</dbReference>
<dbReference type="PROSITE" id="PS50890">
    <property type="entry name" value="PUA"/>
    <property type="match status" value="1"/>
</dbReference>
<evidence type="ECO:0000256" key="5">
    <source>
        <dbReference type="ARBA" id="ARBA00022679"/>
    </source>
</evidence>
<dbReference type="PANTHER" id="PTHR42873">
    <property type="entry name" value="RIBOSOMAL RNA LARGE SUBUNIT METHYLTRANSFERASE"/>
    <property type="match status" value="1"/>
</dbReference>
<dbReference type="SMART" id="SM00359">
    <property type="entry name" value="PUA"/>
    <property type="match status" value="1"/>
</dbReference>
<dbReference type="SUPFAM" id="SSF88697">
    <property type="entry name" value="PUA domain-like"/>
    <property type="match status" value="1"/>
</dbReference>
<dbReference type="PANTHER" id="PTHR42873:SF1">
    <property type="entry name" value="S-ADENOSYLMETHIONINE-DEPENDENT METHYLTRANSFERASE DOMAIN-CONTAINING PROTEIN"/>
    <property type="match status" value="1"/>
</dbReference>
<evidence type="ECO:0000256" key="6">
    <source>
        <dbReference type="ARBA" id="ARBA00022691"/>
    </source>
</evidence>
<name>A0A0K1PM39_9BACT</name>
<keyword evidence="11" id="KW-1185">Reference proteome</keyword>
<reference evidence="10 11" key="1">
    <citation type="submission" date="2015-08" db="EMBL/GenBank/DDBJ databases">
        <authorList>
            <person name="Babu N.S."/>
            <person name="Beckwith C.J."/>
            <person name="Beseler K.G."/>
            <person name="Brison A."/>
            <person name="Carone J.V."/>
            <person name="Caskin T.P."/>
            <person name="Diamond M."/>
            <person name="Durham M.E."/>
            <person name="Foxe J.M."/>
            <person name="Go M."/>
            <person name="Henderson B.A."/>
            <person name="Jones I.B."/>
            <person name="McGettigan J.A."/>
            <person name="Micheletti S.J."/>
            <person name="Nasrallah M.E."/>
            <person name="Ortiz D."/>
            <person name="Piller C.R."/>
            <person name="Privatt S.R."/>
            <person name="Schneider S.L."/>
            <person name="Sharp S."/>
            <person name="Smith T.C."/>
            <person name="Stanton J.D."/>
            <person name="Ullery H.E."/>
            <person name="Wilson R.J."/>
            <person name="Serrano M.G."/>
            <person name="Buck G."/>
            <person name="Lee V."/>
            <person name="Wang Y."/>
            <person name="Carvalho R."/>
            <person name="Voegtly L."/>
            <person name="Shi R."/>
            <person name="Duckworth R."/>
            <person name="Johnson A."/>
            <person name="Loviza R."/>
            <person name="Walstead R."/>
            <person name="Shah Z."/>
            <person name="Kiflezghi M."/>
            <person name="Wade K."/>
            <person name="Ball S.L."/>
            <person name="Bradley K.W."/>
            <person name="Asai D.J."/>
            <person name="Bowman C.A."/>
            <person name="Russell D.A."/>
            <person name="Pope W.H."/>
            <person name="Jacobs-Sera D."/>
            <person name="Hendrix R.W."/>
            <person name="Hatfull G.F."/>
        </authorList>
    </citation>
    <scope>NUCLEOTIDE SEQUENCE [LARGE SCALE GENOMIC DNA]</scope>
    <source>
        <strain evidence="10 11">DSM 27648</strain>
    </source>
</reference>
<keyword evidence="2" id="KW-0963">Cytoplasm</keyword>
<dbReference type="GO" id="GO:0005737">
    <property type="term" value="C:cytoplasm"/>
    <property type="evidence" value="ECO:0007669"/>
    <property type="project" value="UniProtKB-SubCell"/>
</dbReference>
<dbReference type="Pfam" id="PF10672">
    <property type="entry name" value="Methyltrans_SAM"/>
    <property type="match status" value="1"/>
</dbReference>
<dbReference type="GO" id="GO:0006364">
    <property type="term" value="P:rRNA processing"/>
    <property type="evidence" value="ECO:0007669"/>
    <property type="project" value="UniProtKB-KW"/>
</dbReference>
<comment type="similarity">
    <text evidence="8">Belongs to the methyltransferase superfamily. RlmI family.</text>
</comment>
<dbReference type="CDD" id="cd21153">
    <property type="entry name" value="PUA_RlmI"/>
    <property type="match status" value="1"/>
</dbReference>
<evidence type="ECO:0000256" key="8">
    <source>
        <dbReference type="ARBA" id="ARBA00038091"/>
    </source>
</evidence>
<evidence type="ECO:0000256" key="4">
    <source>
        <dbReference type="ARBA" id="ARBA00022603"/>
    </source>
</evidence>
<dbReference type="InterPro" id="IPR015947">
    <property type="entry name" value="PUA-like_sf"/>
</dbReference>
<dbReference type="AlphaFoldDB" id="A0A0K1PM39"/>
<dbReference type="GO" id="GO:0003723">
    <property type="term" value="F:RNA binding"/>
    <property type="evidence" value="ECO:0007669"/>
    <property type="project" value="UniProtKB-KW"/>
</dbReference>
<dbReference type="Gene3D" id="2.30.130.10">
    <property type="entry name" value="PUA domain"/>
    <property type="match status" value="1"/>
</dbReference>